<comment type="catalytic activity">
    <reaction evidence="14 15">
        <text>ATP + H2O = ADP + phosphate + H(+)</text>
        <dbReference type="Rhea" id="RHEA:13065"/>
        <dbReference type="ChEBI" id="CHEBI:15377"/>
        <dbReference type="ChEBI" id="CHEBI:15378"/>
        <dbReference type="ChEBI" id="CHEBI:30616"/>
        <dbReference type="ChEBI" id="CHEBI:43474"/>
        <dbReference type="ChEBI" id="CHEBI:456216"/>
        <dbReference type="EC" id="5.6.2.4"/>
    </reaction>
</comment>
<dbReference type="CDD" id="cd04488">
    <property type="entry name" value="RecG_wedge_OBF"/>
    <property type="match status" value="1"/>
</dbReference>
<protein>
    <recommendedName>
        <fullName evidence="2 15">ATP-dependent DNA helicase RecG</fullName>
        <ecNumber evidence="13 15">5.6.2.4</ecNumber>
    </recommendedName>
</protein>
<dbReference type="InterPro" id="IPR001650">
    <property type="entry name" value="Helicase_C-like"/>
</dbReference>
<dbReference type="Pfam" id="PF17191">
    <property type="entry name" value="RecG_wedge"/>
    <property type="match status" value="1"/>
</dbReference>
<dbReference type="OrthoDB" id="9804325at2"/>
<dbReference type="GO" id="GO:0016887">
    <property type="term" value="F:ATP hydrolysis activity"/>
    <property type="evidence" value="ECO:0007669"/>
    <property type="project" value="RHEA"/>
</dbReference>
<evidence type="ECO:0000256" key="7">
    <source>
        <dbReference type="ARBA" id="ARBA00022840"/>
    </source>
</evidence>
<evidence type="ECO:0000256" key="9">
    <source>
        <dbReference type="ARBA" id="ARBA00023172"/>
    </source>
</evidence>
<dbReference type="NCBIfam" id="NF008165">
    <property type="entry name" value="PRK10917.1-3"/>
    <property type="match status" value="1"/>
</dbReference>
<dbReference type="NCBIfam" id="NF008168">
    <property type="entry name" value="PRK10917.2-2"/>
    <property type="match status" value="1"/>
</dbReference>
<evidence type="ECO:0000259" key="17">
    <source>
        <dbReference type="PROSITE" id="PS51194"/>
    </source>
</evidence>
<evidence type="ECO:0000256" key="11">
    <source>
        <dbReference type="ARBA" id="ARBA00023235"/>
    </source>
</evidence>
<dbReference type="PANTHER" id="PTHR47964">
    <property type="entry name" value="ATP-DEPENDENT DNA HELICASE HOMOLOG RECG, CHLOROPLASTIC"/>
    <property type="match status" value="1"/>
</dbReference>
<evidence type="ECO:0000256" key="10">
    <source>
        <dbReference type="ARBA" id="ARBA00023204"/>
    </source>
</evidence>
<dbReference type="GO" id="GO:0003677">
    <property type="term" value="F:DNA binding"/>
    <property type="evidence" value="ECO:0007669"/>
    <property type="project" value="UniProtKB-KW"/>
</dbReference>
<dbReference type="SMART" id="SM00487">
    <property type="entry name" value="DEXDc"/>
    <property type="match status" value="1"/>
</dbReference>
<dbReference type="PROSITE" id="PS51192">
    <property type="entry name" value="HELICASE_ATP_BIND_1"/>
    <property type="match status" value="1"/>
</dbReference>
<keyword evidence="7 15" id="KW-0067">ATP-binding</keyword>
<sequence>METNLSISVLKGVGEKTKTYLNKLGIVTIDDLLHNYPRSYESFSKPLKIKDMVLDEMNSIEGSICASINQLAKNKIKITKTKVKDDTGLINIIWFNQLYIKNKLNSSEKFIFKGKVEYKYGQIQMLSPEIYSVDEYTKKTEALQPIYSLTKGLTQNNMNNFVKQGLLKTRNQLKEFLPLEIRTAHGFSEYNYSINQIHYPFNMKTYKEARKRLVFDEFLLFQMALLSLKTVKEQDSTDVIIKDDTGIKDILKSLPFELTKAQLRVWNEIKDDLYSNKVMNRLLQGDVGSGKTIIAALALALAAKNGYQGTIMVPTEVLAKQHYISLKNFLEPFNIRIGLLVGSMTLKEKKEMYNNIRNKEIDIIVGTHALIQEKVTYNNLGLVITDEQHRFGVKQRETLIQKGNNPHILVMSATPIPRTLALIVYGDLDVSIIDELPPNRQTIKTYAVDTSYRSRVYSFIEKEIQKGRQVYIICPMVEESEDLDLESVVEYTEKLKQSINGSIKISYLHGKMKGKEKNEIMEDFADNKIQVLVSTTVVEVGVNVPNATIMVIENSERFGLAQLHQLRGRVGRGEHQSFCILLTDTKNEKTKERLDVLSKHNNGFIISEYDLKLRGQGDLFGIRQHGLVEFKLGNVFEDIELLKLANSIAKKIYTKDPDLELEAHQILKQRLIHYIKSHYVV</sequence>
<comment type="caution">
    <text evidence="18">The sequence shown here is derived from an EMBL/GenBank/DDBJ whole genome shotgun (WGS) entry which is preliminary data.</text>
</comment>
<keyword evidence="10 15" id="KW-0234">DNA repair</keyword>
<dbReference type="Pfam" id="PF19833">
    <property type="entry name" value="RecG_dom3_C"/>
    <property type="match status" value="1"/>
</dbReference>
<dbReference type="InterPro" id="IPR014001">
    <property type="entry name" value="Helicase_ATP-bd"/>
</dbReference>
<comment type="function">
    <text evidence="15">Plays a critical role in recombination and DNA repair. Helps process Holliday junction intermediates to mature products by catalyzing branch migration. Has replication fork regression activity, unwinds stalled or blocked replication forks to make a HJ that can be resolved. Has a DNA unwinding activity characteristic of a DNA helicase with 3'-5' polarity.</text>
</comment>
<dbReference type="Gene3D" id="2.40.50.140">
    <property type="entry name" value="Nucleic acid-binding proteins"/>
    <property type="match status" value="1"/>
</dbReference>
<dbReference type="Gene3D" id="3.40.50.300">
    <property type="entry name" value="P-loop containing nucleotide triphosphate hydrolases"/>
    <property type="match status" value="2"/>
</dbReference>
<dbReference type="GO" id="GO:0006281">
    <property type="term" value="P:DNA repair"/>
    <property type="evidence" value="ECO:0007669"/>
    <property type="project" value="UniProtKB-UniRule"/>
</dbReference>
<dbReference type="PROSITE" id="PS51194">
    <property type="entry name" value="HELICASE_CTER"/>
    <property type="match status" value="1"/>
</dbReference>
<evidence type="ECO:0000256" key="8">
    <source>
        <dbReference type="ARBA" id="ARBA00023125"/>
    </source>
</evidence>
<reference evidence="18 19" key="1">
    <citation type="submission" date="2019-03" db="EMBL/GenBank/DDBJ databases">
        <title>Genomic Encyclopedia of Type Strains, Phase IV (KMG-IV): sequencing the most valuable type-strain genomes for metagenomic binning, comparative biology and taxonomic classification.</title>
        <authorList>
            <person name="Goeker M."/>
        </authorList>
    </citation>
    <scope>NUCLEOTIDE SEQUENCE [LARGE SCALE GENOMIC DNA]</scope>
    <source>
        <strain evidence="18 19">DSM 24629</strain>
    </source>
</reference>
<gene>
    <name evidence="18" type="ORF">EDC18_101252</name>
</gene>
<name>A0A4R3MUI6_9FIRM</name>
<dbReference type="GO" id="GO:0043138">
    <property type="term" value="F:3'-5' DNA helicase activity"/>
    <property type="evidence" value="ECO:0007669"/>
    <property type="project" value="UniProtKB-EC"/>
</dbReference>
<evidence type="ECO:0000313" key="19">
    <source>
        <dbReference type="Proteomes" id="UP000294902"/>
    </source>
</evidence>
<evidence type="ECO:0000256" key="13">
    <source>
        <dbReference type="ARBA" id="ARBA00034808"/>
    </source>
</evidence>
<evidence type="ECO:0000256" key="12">
    <source>
        <dbReference type="ARBA" id="ARBA00034617"/>
    </source>
</evidence>
<dbReference type="SMART" id="SM00490">
    <property type="entry name" value="HELICc"/>
    <property type="match status" value="1"/>
</dbReference>
<evidence type="ECO:0000313" key="18">
    <source>
        <dbReference type="EMBL" id="TCT16956.1"/>
    </source>
</evidence>
<dbReference type="SUPFAM" id="SSF50249">
    <property type="entry name" value="Nucleic acid-binding proteins"/>
    <property type="match status" value="1"/>
</dbReference>
<evidence type="ECO:0000256" key="6">
    <source>
        <dbReference type="ARBA" id="ARBA00022806"/>
    </source>
</evidence>
<comment type="catalytic activity">
    <reaction evidence="12 15">
        <text>Couples ATP hydrolysis with the unwinding of duplex DNA by translocating in the 3'-5' direction.</text>
        <dbReference type="EC" id="5.6.2.4"/>
    </reaction>
</comment>
<evidence type="ECO:0000256" key="14">
    <source>
        <dbReference type="ARBA" id="ARBA00048988"/>
    </source>
</evidence>
<dbReference type="SUPFAM" id="SSF52540">
    <property type="entry name" value="P-loop containing nucleoside triphosphate hydrolases"/>
    <property type="match status" value="2"/>
</dbReference>
<keyword evidence="3 15" id="KW-0547">Nucleotide-binding</keyword>
<organism evidence="18 19">
    <name type="scientific">Natranaerovirga pectinivora</name>
    <dbReference type="NCBI Taxonomy" id="682400"/>
    <lineage>
        <taxon>Bacteria</taxon>
        <taxon>Bacillati</taxon>
        <taxon>Bacillota</taxon>
        <taxon>Clostridia</taxon>
        <taxon>Lachnospirales</taxon>
        <taxon>Natranaerovirgaceae</taxon>
        <taxon>Natranaerovirga</taxon>
    </lineage>
</organism>
<keyword evidence="19" id="KW-1185">Reference proteome</keyword>
<dbReference type="InterPro" id="IPR033454">
    <property type="entry name" value="RecG_wedge"/>
</dbReference>
<dbReference type="Pfam" id="PF00271">
    <property type="entry name" value="Helicase_C"/>
    <property type="match status" value="1"/>
</dbReference>
<dbReference type="PANTHER" id="PTHR47964:SF1">
    <property type="entry name" value="ATP-DEPENDENT DNA HELICASE HOMOLOG RECG, CHLOROPLASTIC"/>
    <property type="match status" value="1"/>
</dbReference>
<evidence type="ECO:0000256" key="15">
    <source>
        <dbReference type="RuleBase" id="RU363016"/>
    </source>
</evidence>
<dbReference type="InterPro" id="IPR045562">
    <property type="entry name" value="RecG_dom3_C"/>
</dbReference>
<dbReference type="Pfam" id="PF00270">
    <property type="entry name" value="DEAD"/>
    <property type="match status" value="1"/>
</dbReference>
<dbReference type="InterPro" id="IPR012340">
    <property type="entry name" value="NA-bd_OB-fold"/>
</dbReference>
<evidence type="ECO:0000256" key="5">
    <source>
        <dbReference type="ARBA" id="ARBA00022801"/>
    </source>
</evidence>
<evidence type="ECO:0000256" key="1">
    <source>
        <dbReference type="ARBA" id="ARBA00007504"/>
    </source>
</evidence>
<dbReference type="EMBL" id="SMAL01000001">
    <property type="protein sequence ID" value="TCT16956.1"/>
    <property type="molecule type" value="Genomic_DNA"/>
</dbReference>
<dbReference type="EC" id="5.6.2.4" evidence="13 15"/>
<dbReference type="GO" id="GO:0006310">
    <property type="term" value="P:DNA recombination"/>
    <property type="evidence" value="ECO:0007669"/>
    <property type="project" value="UniProtKB-UniRule"/>
</dbReference>
<keyword evidence="4 15" id="KW-0227">DNA damage</keyword>
<feature type="domain" description="Helicase C-terminal" evidence="17">
    <location>
        <begin position="452"/>
        <end position="612"/>
    </location>
</feature>
<accession>A0A4R3MUI6</accession>
<dbReference type="AlphaFoldDB" id="A0A4R3MUI6"/>
<dbReference type="InterPro" id="IPR011545">
    <property type="entry name" value="DEAD/DEAH_box_helicase_dom"/>
</dbReference>
<evidence type="ECO:0000256" key="3">
    <source>
        <dbReference type="ARBA" id="ARBA00022741"/>
    </source>
</evidence>
<comment type="similarity">
    <text evidence="1 15">Belongs to the helicase family. RecG subfamily.</text>
</comment>
<dbReference type="NCBIfam" id="TIGR00643">
    <property type="entry name" value="recG"/>
    <property type="match status" value="1"/>
</dbReference>
<dbReference type="InterPro" id="IPR027417">
    <property type="entry name" value="P-loop_NTPase"/>
</dbReference>
<evidence type="ECO:0000256" key="2">
    <source>
        <dbReference type="ARBA" id="ARBA00017846"/>
    </source>
</evidence>
<dbReference type="GO" id="GO:0005524">
    <property type="term" value="F:ATP binding"/>
    <property type="evidence" value="ECO:0007669"/>
    <property type="project" value="UniProtKB-KW"/>
</dbReference>
<evidence type="ECO:0000256" key="4">
    <source>
        <dbReference type="ARBA" id="ARBA00022763"/>
    </source>
</evidence>
<dbReference type="InterPro" id="IPR047112">
    <property type="entry name" value="RecG/Mfd"/>
</dbReference>
<evidence type="ECO:0000259" key="16">
    <source>
        <dbReference type="PROSITE" id="PS51192"/>
    </source>
</evidence>
<proteinExistence type="inferred from homology"/>
<keyword evidence="11" id="KW-0413">Isomerase</keyword>
<dbReference type="RefSeq" id="WP_132249452.1">
    <property type="nucleotide sequence ID" value="NZ_SMAL01000001.1"/>
</dbReference>
<keyword evidence="8" id="KW-0238">DNA-binding</keyword>
<dbReference type="Proteomes" id="UP000294902">
    <property type="component" value="Unassembled WGS sequence"/>
</dbReference>
<keyword evidence="9 15" id="KW-0233">DNA recombination</keyword>
<keyword evidence="6 15" id="KW-0347">Helicase</keyword>
<keyword evidence="5 15" id="KW-0378">Hydrolase</keyword>
<feature type="domain" description="Helicase ATP-binding" evidence="16">
    <location>
        <begin position="272"/>
        <end position="433"/>
    </location>
</feature>
<dbReference type="CDD" id="cd17992">
    <property type="entry name" value="DEXHc_RecG"/>
    <property type="match status" value="1"/>
</dbReference>
<dbReference type="InterPro" id="IPR004609">
    <property type="entry name" value="ATP-dep_DNA_helicase_RecG"/>
</dbReference>